<dbReference type="OrthoDB" id="10426697at2759"/>
<name>A0A8I2YNE1_9AGAM</name>
<gene>
    <name evidence="2" type="ORF">JVT61DRAFT_3502</name>
</gene>
<comment type="caution">
    <text evidence="2">The sequence shown here is derived from an EMBL/GenBank/DDBJ whole genome shotgun (WGS) entry which is preliminary data.</text>
</comment>
<evidence type="ECO:0000313" key="2">
    <source>
        <dbReference type="EMBL" id="KAG6375280.1"/>
    </source>
</evidence>
<reference evidence="2" key="1">
    <citation type="submission" date="2021-03" db="EMBL/GenBank/DDBJ databases">
        <title>Evolutionary innovations through gain and loss of genes in the ectomycorrhizal Boletales.</title>
        <authorList>
            <person name="Wu G."/>
            <person name="Miyauchi S."/>
            <person name="Morin E."/>
            <person name="Yang Z.-L."/>
            <person name="Xu J."/>
            <person name="Martin F.M."/>
        </authorList>
    </citation>
    <scope>NUCLEOTIDE SEQUENCE</scope>
    <source>
        <strain evidence="2">BR01</strain>
    </source>
</reference>
<evidence type="ECO:0000313" key="3">
    <source>
        <dbReference type="Proteomes" id="UP000683000"/>
    </source>
</evidence>
<feature type="region of interest" description="Disordered" evidence="1">
    <location>
        <begin position="45"/>
        <end position="79"/>
    </location>
</feature>
<dbReference type="EMBL" id="JAGFBS010000015">
    <property type="protein sequence ID" value="KAG6375280.1"/>
    <property type="molecule type" value="Genomic_DNA"/>
</dbReference>
<protein>
    <submittedName>
        <fullName evidence="2">Uncharacterized protein</fullName>
    </submittedName>
</protein>
<accession>A0A8I2YNE1</accession>
<proteinExistence type="predicted"/>
<keyword evidence="3" id="KW-1185">Reference proteome</keyword>
<sequence length="79" mass="8661">MRELHDHDIRGRFHIDIGFGVVSWSNAGQDTTMSAMVFVDETQGAEVEGGTDKPGDLGMGRVHRSRLHEDSPLEPGSKV</sequence>
<organism evidence="2 3">
    <name type="scientific">Boletus reticuloceps</name>
    <dbReference type="NCBI Taxonomy" id="495285"/>
    <lineage>
        <taxon>Eukaryota</taxon>
        <taxon>Fungi</taxon>
        <taxon>Dikarya</taxon>
        <taxon>Basidiomycota</taxon>
        <taxon>Agaricomycotina</taxon>
        <taxon>Agaricomycetes</taxon>
        <taxon>Agaricomycetidae</taxon>
        <taxon>Boletales</taxon>
        <taxon>Boletineae</taxon>
        <taxon>Boletaceae</taxon>
        <taxon>Boletoideae</taxon>
        <taxon>Boletus</taxon>
    </lineage>
</organism>
<evidence type="ECO:0000256" key="1">
    <source>
        <dbReference type="SAM" id="MobiDB-lite"/>
    </source>
</evidence>
<dbReference type="Proteomes" id="UP000683000">
    <property type="component" value="Unassembled WGS sequence"/>
</dbReference>
<dbReference type="AlphaFoldDB" id="A0A8I2YNE1"/>